<comment type="caution">
    <text evidence="3">The sequence shown here is derived from an EMBL/GenBank/DDBJ whole genome shotgun (WGS) entry which is preliminary data.</text>
</comment>
<organism evidence="3 4">
    <name type="scientific">Congzhengia minquanensis</name>
    <dbReference type="NCBI Taxonomy" id="2763657"/>
    <lineage>
        <taxon>Bacteria</taxon>
        <taxon>Bacillati</taxon>
        <taxon>Bacillota</taxon>
        <taxon>Clostridia</taxon>
        <taxon>Eubacteriales</taxon>
        <taxon>Oscillospiraceae</taxon>
        <taxon>Congzhengia</taxon>
    </lineage>
</organism>
<feature type="region of interest" description="Disordered" evidence="1">
    <location>
        <begin position="133"/>
        <end position="154"/>
    </location>
</feature>
<proteinExistence type="predicted"/>
<name>A0A926DN64_9FIRM</name>
<evidence type="ECO:0000259" key="2">
    <source>
        <dbReference type="Pfam" id="PF09681"/>
    </source>
</evidence>
<accession>A0A926DN64</accession>
<protein>
    <submittedName>
        <fullName evidence="3">Phage replisome organizer N-terminal domain-containing protein</fullName>
    </submittedName>
</protein>
<dbReference type="EMBL" id="JACRSU010000003">
    <property type="protein sequence ID" value="MBC8540926.1"/>
    <property type="molecule type" value="Genomic_DNA"/>
</dbReference>
<sequence>MGVKWIKIVTDIFDDEKILLIESLPDADSIIVIWFKLLCLAGKQNNSGVFMMSNQIACTDKMLATIFRRKESTVKLALKTFEEFGMIEIVDGVITIPNWGKHQSIEQIEARKEYSKLYQREYRAKQKQLAECNDSRKHLRKQNVNTPDKDIEEDKKENRENILLGAACAGSKPEPSPVLSLVLNDKSFHHISQPQIDHWKELYPAVDVLQELRKMQGWLESNPKKRKTNRGISAFITAWLSKAQDKGTSVKPEQGHTQYDKFKTREWV</sequence>
<dbReference type="PANTHER" id="PTHR37293:SF7">
    <property type="entry name" value="HYPOTHETICAL PHAGE PROTEIN"/>
    <property type="match status" value="1"/>
</dbReference>
<gene>
    <name evidence="3" type="ORF">H8698_08050</name>
</gene>
<evidence type="ECO:0000313" key="4">
    <source>
        <dbReference type="Proteomes" id="UP000611762"/>
    </source>
</evidence>
<dbReference type="Proteomes" id="UP000611762">
    <property type="component" value="Unassembled WGS sequence"/>
</dbReference>
<dbReference type="InterPro" id="IPR053162">
    <property type="entry name" value="DnaD"/>
</dbReference>
<evidence type="ECO:0000313" key="3">
    <source>
        <dbReference type="EMBL" id="MBC8540926.1"/>
    </source>
</evidence>
<feature type="domain" description="Phage replisome organiser N-terminal" evidence="2">
    <location>
        <begin position="5"/>
        <end position="123"/>
    </location>
</feature>
<dbReference type="PANTHER" id="PTHR37293">
    <property type="entry name" value="PHAGE REPLICATION PROTEIN-RELATED"/>
    <property type="match status" value="1"/>
</dbReference>
<reference evidence="3" key="1">
    <citation type="submission" date="2020-08" db="EMBL/GenBank/DDBJ databases">
        <title>Genome public.</title>
        <authorList>
            <person name="Liu C."/>
            <person name="Sun Q."/>
        </authorList>
    </citation>
    <scope>NUCLEOTIDE SEQUENCE</scope>
    <source>
        <strain evidence="3">H8</strain>
    </source>
</reference>
<dbReference type="Pfam" id="PF09681">
    <property type="entry name" value="Phage_rep_org_N"/>
    <property type="match status" value="1"/>
</dbReference>
<dbReference type="InterPro" id="IPR010056">
    <property type="entry name" value="Phage_rep_org__N"/>
</dbReference>
<dbReference type="RefSeq" id="WP_249312626.1">
    <property type="nucleotide sequence ID" value="NZ_JACRSU010000003.1"/>
</dbReference>
<dbReference type="AlphaFoldDB" id="A0A926DN64"/>
<evidence type="ECO:0000256" key="1">
    <source>
        <dbReference type="SAM" id="MobiDB-lite"/>
    </source>
</evidence>
<keyword evidence="4" id="KW-1185">Reference proteome</keyword>
<dbReference type="NCBIfam" id="TIGR01714">
    <property type="entry name" value="phage_rep_org_N"/>
    <property type="match status" value="1"/>
</dbReference>